<name>A0ABQ8U8N4_9EUKA</name>
<keyword evidence="3" id="KW-1185">Reference proteome</keyword>
<organism evidence="2 3">
    <name type="scientific">Paratrimastix pyriformis</name>
    <dbReference type="NCBI Taxonomy" id="342808"/>
    <lineage>
        <taxon>Eukaryota</taxon>
        <taxon>Metamonada</taxon>
        <taxon>Preaxostyla</taxon>
        <taxon>Paratrimastigidae</taxon>
        <taxon>Paratrimastix</taxon>
    </lineage>
</organism>
<evidence type="ECO:0000256" key="1">
    <source>
        <dbReference type="SAM" id="Phobius"/>
    </source>
</evidence>
<keyword evidence="1" id="KW-1133">Transmembrane helix</keyword>
<protein>
    <submittedName>
        <fullName evidence="2">Uncharacterized protein</fullName>
    </submittedName>
</protein>
<reference evidence="2" key="1">
    <citation type="journal article" date="2022" name="bioRxiv">
        <title>Genomics of Preaxostyla Flagellates Illuminates Evolutionary Transitions and the Path Towards Mitochondrial Loss.</title>
        <authorList>
            <person name="Novak L.V.F."/>
            <person name="Treitli S.C."/>
            <person name="Pyrih J."/>
            <person name="Halakuc P."/>
            <person name="Pipaliya S.V."/>
            <person name="Vacek V."/>
            <person name="Brzon O."/>
            <person name="Soukal P."/>
            <person name="Eme L."/>
            <person name="Dacks J.B."/>
            <person name="Karnkowska A."/>
            <person name="Elias M."/>
            <person name="Hampl V."/>
        </authorList>
    </citation>
    <scope>NUCLEOTIDE SEQUENCE</scope>
    <source>
        <strain evidence="2">RCP-MX</strain>
    </source>
</reference>
<dbReference type="EMBL" id="JAPMOS010000175">
    <property type="protein sequence ID" value="KAJ4454216.1"/>
    <property type="molecule type" value="Genomic_DNA"/>
</dbReference>
<dbReference type="Proteomes" id="UP001141327">
    <property type="component" value="Unassembled WGS sequence"/>
</dbReference>
<accession>A0ABQ8U8N4</accession>
<gene>
    <name evidence="2" type="ORF">PAPYR_11131</name>
</gene>
<evidence type="ECO:0000313" key="3">
    <source>
        <dbReference type="Proteomes" id="UP001141327"/>
    </source>
</evidence>
<evidence type="ECO:0000313" key="2">
    <source>
        <dbReference type="EMBL" id="KAJ4454216.1"/>
    </source>
</evidence>
<keyword evidence="1" id="KW-0472">Membrane</keyword>
<sequence length="105" mass="11819">MLKYAAASPGANAMPGSFGSLLGRNLNRVYSCGIVLSHDGTQRARDVFGFKTLIPWEFDPQRSCRTSLVPMAFSPPRSRPPVRWLFWIAPRLLLFFLTLLFVPGY</sequence>
<proteinExistence type="predicted"/>
<keyword evidence="1" id="KW-0812">Transmembrane</keyword>
<feature type="transmembrane region" description="Helical" evidence="1">
    <location>
        <begin position="84"/>
        <end position="102"/>
    </location>
</feature>
<comment type="caution">
    <text evidence="2">The sequence shown here is derived from an EMBL/GenBank/DDBJ whole genome shotgun (WGS) entry which is preliminary data.</text>
</comment>